<evidence type="ECO:0000256" key="2">
    <source>
        <dbReference type="ARBA" id="ARBA00022692"/>
    </source>
</evidence>
<keyword evidence="2 5" id="KW-0812">Transmembrane</keyword>
<feature type="transmembrane region" description="Helical" evidence="5">
    <location>
        <begin position="30"/>
        <end position="54"/>
    </location>
</feature>
<dbReference type="EMBL" id="CP007509">
    <property type="protein sequence ID" value="AHY43798.1"/>
    <property type="molecule type" value="Genomic_DNA"/>
</dbReference>
<dbReference type="KEGG" id="pstu:UIB01_15440"/>
<feature type="transmembrane region" description="Helical" evidence="5">
    <location>
        <begin position="74"/>
        <end position="95"/>
    </location>
</feature>
<accession>A0A023WUI7</accession>
<dbReference type="GO" id="GO:0016020">
    <property type="term" value="C:membrane"/>
    <property type="evidence" value="ECO:0007669"/>
    <property type="project" value="UniProtKB-SubCell"/>
</dbReference>
<dbReference type="AlphaFoldDB" id="A0A023WUI7"/>
<feature type="domain" description="Yip1" evidence="6">
    <location>
        <begin position="6"/>
        <end position="181"/>
    </location>
</feature>
<feature type="transmembrane region" description="Helical" evidence="5">
    <location>
        <begin position="107"/>
        <end position="124"/>
    </location>
</feature>
<evidence type="ECO:0000256" key="3">
    <source>
        <dbReference type="ARBA" id="ARBA00022989"/>
    </source>
</evidence>
<evidence type="ECO:0000256" key="1">
    <source>
        <dbReference type="ARBA" id="ARBA00004141"/>
    </source>
</evidence>
<dbReference type="Pfam" id="PF04893">
    <property type="entry name" value="Yip1"/>
    <property type="match status" value="1"/>
</dbReference>
<sequence length="199" mass="21435">MINHVWGLFTHPGQEWTEIRGEEETVSHMYLTHVLLLAAIPAISAYIGATQVGWSIGGGEPVKLTQASCMQLAILSYFAMLAGVAVMGGFIHWMARTYDANPTLTQCIVFAAYTATPLFIGGLAGLYPHLWLGMLVGTAAVCYTAYLLYVGLPKFMNIPEDEGFMFSSSVLAVGLVVLVAIIALSVITWGMGIGPVYVR</sequence>
<comment type="subcellular location">
    <subcellularLocation>
        <location evidence="1">Membrane</location>
        <topology evidence="1">Multi-pass membrane protein</topology>
    </subcellularLocation>
</comment>
<feature type="transmembrane region" description="Helical" evidence="5">
    <location>
        <begin position="164"/>
        <end position="189"/>
    </location>
</feature>
<organism evidence="7">
    <name type="scientific">Stutzerimonas stutzeri</name>
    <name type="common">Pseudomonas stutzeri</name>
    <dbReference type="NCBI Taxonomy" id="316"/>
    <lineage>
        <taxon>Bacteria</taxon>
        <taxon>Pseudomonadati</taxon>
        <taxon>Pseudomonadota</taxon>
        <taxon>Gammaproteobacteria</taxon>
        <taxon>Pseudomonadales</taxon>
        <taxon>Pseudomonadaceae</taxon>
        <taxon>Stutzerimonas</taxon>
    </lineage>
</organism>
<dbReference type="OrthoDB" id="9808452at2"/>
<feature type="transmembrane region" description="Helical" evidence="5">
    <location>
        <begin position="130"/>
        <end position="152"/>
    </location>
</feature>
<gene>
    <name evidence="7" type="ORF">UIB01_15440</name>
</gene>
<dbReference type="InterPro" id="IPR006977">
    <property type="entry name" value="Yip1_dom"/>
</dbReference>
<evidence type="ECO:0000256" key="4">
    <source>
        <dbReference type="ARBA" id="ARBA00023136"/>
    </source>
</evidence>
<protein>
    <submittedName>
        <fullName evidence="7">Membrane protein</fullName>
    </submittedName>
</protein>
<evidence type="ECO:0000259" key="6">
    <source>
        <dbReference type="Pfam" id="PF04893"/>
    </source>
</evidence>
<proteinExistence type="predicted"/>
<name>A0A023WUI7_STUST</name>
<evidence type="ECO:0000256" key="5">
    <source>
        <dbReference type="SAM" id="Phobius"/>
    </source>
</evidence>
<dbReference type="PATRIC" id="fig|316.97.peg.3088"/>
<evidence type="ECO:0000313" key="7">
    <source>
        <dbReference type="EMBL" id="AHY43798.1"/>
    </source>
</evidence>
<reference evidence="7" key="1">
    <citation type="submission" date="2014-03" db="EMBL/GenBank/DDBJ databases">
        <title>Complete genome sequence of Pseudomonas stutzeri 19SMN4.</title>
        <authorList>
            <person name="Brunet-Galmes I."/>
            <person name="Nogales B."/>
            <person name="Busquets A."/>
            <person name="Pena A."/>
            <person name="Gomila M."/>
            <person name="Garcia-Valdes E."/>
            <person name="Lalucat J."/>
            <person name="Bennasar A."/>
            <person name="Bosch R."/>
        </authorList>
    </citation>
    <scope>NUCLEOTIDE SEQUENCE [LARGE SCALE GENOMIC DNA]</scope>
    <source>
        <strain evidence="7">19SMN4</strain>
    </source>
</reference>
<keyword evidence="3 5" id="KW-1133">Transmembrane helix</keyword>
<keyword evidence="4 5" id="KW-0472">Membrane</keyword>
<dbReference type="Proteomes" id="UP000025238">
    <property type="component" value="Chromosome"/>
</dbReference>